<dbReference type="Proteomes" id="UP001601976">
    <property type="component" value="Unassembled WGS sequence"/>
</dbReference>
<sequence length="196" mass="21799">MTAAEPLRPDLARELLARASQSATRRAKRVRNLLDAMQLGQDRHAEHADTKVLRRILAEHDWPGHRLVGPEAARAAWSLALHADDEADFQRAATTLLERAVQDGDARIQHWAHLYDRALVNSGRPQEFGTQLVLNTTGVELCPLRAPDSLDQRRASVGLSPIATALETVRRRPHLLKPPHMVINFMAIIFAASEGL</sequence>
<gene>
    <name evidence="1" type="ORF">ACFYWW_16910</name>
</gene>
<dbReference type="InterPro" id="IPR046732">
    <property type="entry name" value="DUF6624"/>
</dbReference>
<evidence type="ECO:0000313" key="1">
    <source>
        <dbReference type="EMBL" id="MFF3340394.1"/>
    </source>
</evidence>
<dbReference type="EMBL" id="JBIAPK010000004">
    <property type="protein sequence ID" value="MFF3340394.1"/>
    <property type="molecule type" value="Genomic_DNA"/>
</dbReference>
<name>A0ABW6RFT2_9ACTN</name>
<protein>
    <submittedName>
        <fullName evidence="1">DUF6624 domain-containing protein</fullName>
    </submittedName>
</protein>
<comment type="caution">
    <text evidence="1">The sequence shown here is derived from an EMBL/GenBank/DDBJ whole genome shotgun (WGS) entry which is preliminary data.</text>
</comment>
<keyword evidence="2" id="KW-1185">Reference proteome</keyword>
<proteinExistence type="predicted"/>
<organism evidence="1 2">
    <name type="scientific">Streptomyces flavidovirens</name>
    <dbReference type="NCBI Taxonomy" id="67298"/>
    <lineage>
        <taxon>Bacteria</taxon>
        <taxon>Bacillati</taxon>
        <taxon>Actinomycetota</taxon>
        <taxon>Actinomycetes</taxon>
        <taxon>Kitasatosporales</taxon>
        <taxon>Streptomycetaceae</taxon>
        <taxon>Streptomyces</taxon>
    </lineage>
</organism>
<accession>A0ABW6RFT2</accession>
<dbReference type="RefSeq" id="WP_387896035.1">
    <property type="nucleotide sequence ID" value="NZ_JBIAPK010000004.1"/>
</dbReference>
<dbReference type="Pfam" id="PF20329">
    <property type="entry name" value="DUF6624"/>
    <property type="match status" value="1"/>
</dbReference>
<evidence type="ECO:0000313" key="2">
    <source>
        <dbReference type="Proteomes" id="UP001601976"/>
    </source>
</evidence>
<reference evidence="1 2" key="1">
    <citation type="submission" date="2024-10" db="EMBL/GenBank/DDBJ databases">
        <title>The Natural Products Discovery Center: Release of the First 8490 Sequenced Strains for Exploring Actinobacteria Biosynthetic Diversity.</title>
        <authorList>
            <person name="Kalkreuter E."/>
            <person name="Kautsar S.A."/>
            <person name="Yang D."/>
            <person name="Bader C.D."/>
            <person name="Teijaro C.N."/>
            <person name="Fluegel L."/>
            <person name="Davis C.M."/>
            <person name="Simpson J.R."/>
            <person name="Lauterbach L."/>
            <person name="Steele A.D."/>
            <person name="Gui C."/>
            <person name="Meng S."/>
            <person name="Li G."/>
            <person name="Viehrig K."/>
            <person name="Ye F."/>
            <person name="Su P."/>
            <person name="Kiefer A.F."/>
            <person name="Nichols A."/>
            <person name="Cepeda A.J."/>
            <person name="Yan W."/>
            <person name="Fan B."/>
            <person name="Jiang Y."/>
            <person name="Adhikari A."/>
            <person name="Zheng C.-J."/>
            <person name="Schuster L."/>
            <person name="Cowan T.M."/>
            <person name="Smanski M.J."/>
            <person name="Chevrette M.G."/>
            <person name="De Carvalho L.P.S."/>
            <person name="Shen B."/>
        </authorList>
    </citation>
    <scope>NUCLEOTIDE SEQUENCE [LARGE SCALE GENOMIC DNA]</scope>
    <source>
        <strain evidence="1 2">NPDC003029</strain>
    </source>
</reference>